<evidence type="ECO:0000256" key="4">
    <source>
        <dbReference type="ARBA" id="ARBA00022884"/>
    </source>
</evidence>
<evidence type="ECO:0000256" key="2">
    <source>
        <dbReference type="ARBA" id="ARBA00022555"/>
    </source>
</evidence>
<dbReference type="EC" id="3.1.1.29" evidence="1 6"/>
<dbReference type="Gene3D" id="3.40.50.1470">
    <property type="entry name" value="Peptidyl-tRNA hydrolase"/>
    <property type="match status" value="1"/>
</dbReference>
<dbReference type="PANTHER" id="PTHR17224:SF1">
    <property type="entry name" value="PEPTIDYL-TRNA HYDROLASE"/>
    <property type="match status" value="1"/>
</dbReference>
<reference evidence="8 9" key="1">
    <citation type="journal article" date="2004" name="Nature">
        <title>Genome sequence of the ultrasmall unicellular red alga Cyanidioschyzon merolae 10D.</title>
        <authorList>
            <person name="Matsuzaki M."/>
            <person name="Misumi O."/>
            <person name="Shin-i T."/>
            <person name="Maruyama S."/>
            <person name="Takahara M."/>
            <person name="Miyagishima S."/>
            <person name="Mori T."/>
            <person name="Nishida K."/>
            <person name="Yagisawa F."/>
            <person name="Nishida K."/>
            <person name="Yoshida Y."/>
            <person name="Nishimura Y."/>
            <person name="Nakao S."/>
            <person name="Kobayashi T."/>
            <person name="Momoyama Y."/>
            <person name="Higashiyama T."/>
            <person name="Minoda A."/>
            <person name="Sano M."/>
            <person name="Nomoto H."/>
            <person name="Oishi K."/>
            <person name="Hayashi H."/>
            <person name="Ohta F."/>
            <person name="Nishizaka S."/>
            <person name="Haga S."/>
            <person name="Miura S."/>
            <person name="Morishita T."/>
            <person name="Kabeya Y."/>
            <person name="Terasawa K."/>
            <person name="Suzuki Y."/>
            <person name="Ishii Y."/>
            <person name="Asakawa S."/>
            <person name="Takano H."/>
            <person name="Ohta N."/>
            <person name="Kuroiwa H."/>
            <person name="Tanaka K."/>
            <person name="Shimizu N."/>
            <person name="Sugano S."/>
            <person name="Sato N."/>
            <person name="Nozaki H."/>
            <person name="Ogasawara N."/>
            <person name="Kohara Y."/>
            <person name="Kuroiwa T."/>
        </authorList>
    </citation>
    <scope>NUCLEOTIDE SEQUENCE [LARGE SCALE GENOMIC DNA]</scope>
    <source>
        <strain evidence="8 9">10D</strain>
    </source>
</reference>
<dbReference type="Proteomes" id="UP000007014">
    <property type="component" value="Chromosome 17"/>
</dbReference>
<evidence type="ECO:0000256" key="1">
    <source>
        <dbReference type="ARBA" id="ARBA00013260"/>
    </source>
</evidence>
<evidence type="ECO:0000256" key="3">
    <source>
        <dbReference type="ARBA" id="ARBA00022801"/>
    </source>
</evidence>
<evidence type="ECO:0000313" key="8">
    <source>
        <dbReference type="EMBL" id="BAM81958.1"/>
    </source>
</evidence>
<dbReference type="InterPro" id="IPR018171">
    <property type="entry name" value="Pept_tRNA_hydro_CS"/>
</dbReference>
<dbReference type="GO" id="GO:0000049">
    <property type="term" value="F:tRNA binding"/>
    <property type="evidence" value="ECO:0007669"/>
    <property type="project" value="UniProtKB-KW"/>
</dbReference>
<dbReference type="InterPro" id="IPR036416">
    <property type="entry name" value="Pept_tRNA_hydro_sf"/>
</dbReference>
<dbReference type="Gramene" id="CMQ022CT">
    <property type="protein sequence ID" value="CMQ022CT"/>
    <property type="gene ID" value="CMQ022C"/>
</dbReference>
<dbReference type="PROSITE" id="PS01196">
    <property type="entry name" value="PEPT_TRNA_HYDROL_2"/>
    <property type="match status" value="1"/>
</dbReference>
<evidence type="ECO:0000256" key="5">
    <source>
        <dbReference type="ARBA" id="ARBA00038063"/>
    </source>
</evidence>
<sequence length="272" mass="30557">MFLVLAVAFIGRKRWPLARQEVRFRPVRARHRNWSSAAPRTTPQVACTATASTNGSAPNEHRDRLVLVGLGNPGPKYEKTRHNAGFLAADAVARAYRAPAFRLNESWQALHTHIDIGRQVHILKPITYMNLSGQALRSFLRDTFGTGFERETEWSTRLLVLVDDTALPFGKLRLRLRGSDGGHNGLKSIAQALRSERYSRLRIGIGGDHRAGNGSAVDYVLSDFSRAEWRTMEEQVLIDCVQVARHWIEHDDLAKVVQFCNAARSTMHMPPA</sequence>
<comment type="catalytic activity">
    <reaction evidence="6">
        <text>an N-acyl-L-alpha-aminoacyl-tRNA + H2O = an N-acyl-L-amino acid + a tRNA + H(+)</text>
        <dbReference type="Rhea" id="RHEA:54448"/>
        <dbReference type="Rhea" id="RHEA-COMP:10123"/>
        <dbReference type="Rhea" id="RHEA-COMP:13883"/>
        <dbReference type="ChEBI" id="CHEBI:15377"/>
        <dbReference type="ChEBI" id="CHEBI:15378"/>
        <dbReference type="ChEBI" id="CHEBI:59874"/>
        <dbReference type="ChEBI" id="CHEBI:78442"/>
        <dbReference type="ChEBI" id="CHEBI:138191"/>
        <dbReference type="EC" id="3.1.1.29"/>
    </reaction>
</comment>
<dbReference type="STRING" id="280699.M1VKE6"/>
<dbReference type="eggNOG" id="KOG2255">
    <property type="taxonomic scope" value="Eukaryota"/>
</dbReference>
<evidence type="ECO:0000313" key="9">
    <source>
        <dbReference type="Proteomes" id="UP000007014"/>
    </source>
</evidence>
<comment type="similarity">
    <text evidence="5 7">Belongs to the PTH family.</text>
</comment>
<protein>
    <recommendedName>
        <fullName evidence="1 6">Peptidyl-tRNA hydrolase</fullName>
        <ecNumber evidence="1 6">3.1.1.29</ecNumber>
    </recommendedName>
</protein>
<dbReference type="HAMAP" id="MF_00083">
    <property type="entry name" value="Pept_tRNA_hydro_bact"/>
    <property type="match status" value="1"/>
</dbReference>
<dbReference type="RefSeq" id="XP_005537994.1">
    <property type="nucleotide sequence ID" value="XM_005537937.1"/>
</dbReference>
<proteinExistence type="inferred from homology"/>
<dbReference type="InterPro" id="IPR001328">
    <property type="entry name" value="Pept_tRNA_hydro"/>
</dbReference>
<keyword evidence="9" id="KW-1185">Reference proteome</keyword>
<dbReference type="NCBIfam" id="TIGR00447">
    <property type="entry name" value="pth"/>
    <property type="match status" value="1"/>
</dbReference>
<dbReference type="CDD" id="cd00462">
    <property type="entry name" value="PTH"/>
    <property type="match status" value="1"/>
</dbReference>
<dbReference type="OrthoDB" id="1711136at2759"/>
<reference evidence="8 9" key="2">
    <citation type="journal article" date="2007" name="BMC Biol.">
        <title>A 100%-complete sequence reveals unusually simple genomic features in the hot-spring red alga Cyanidioschyzon merolae.</title>
        <authorList>
            <person name="Nozaki H."/>
            <person name="Takano H."/>
            <person name="Misumi O."/>
            <person name="Terasawa K."/>
            <person name="Matsuzaki M."/>
            <person name="Maruyama S."/>
            <person name="Nishida K."/>
            <person name="Yagisawa F."/>
            <person name="Yoshida Y."/>
            <person name="Fujiwara T."/>
            <person name="Takio S."/>
            <person name="Tamura K."/>
            <person name="Chung S.J."/>
            <person name="Nakamura S."/>
            <person name="Kuroiwa H."/>
            <person name="Tanaka K."/>
            <person name="Sato N."/>
            <person name="Kuroiwa T."/>
        </authorList>
    </citation>
    <scope>NUCLEOTIDE SEQUENCE [LARGE SCALE GENOMIC DNA]</scope>
    <source>
        <strain evidence="8 9">10D</strain>
    </source>
</reference>
<keyword evidence="4" id="KW-0694">RNA-binding</keyword>
<dbReference type="EMBL" id="AP006499">
    <property type="protein sequence ID" value="BAM81958.1"/>
    <property type="molecule type" value="Genomic_DNA"/>
</dbReference>
<dbReference type="PROSITE" id="PS01195">
    <property type="entry name" value="PEPT_TRNA_HYDROL_1"/>
    <property type="match status" value="1"/>
</dbReference>
<dbReference type="KEGG" id="cme:CYME_CMQ022C"/>
<evidence type="ECO:0000256" key="7">
    <source>
        <dbReference type="RuleBase" id="RU004320"/>
    </source>
</evidence>
<accession>M1VKE6</accession>
<gene>
    <name evidence="8" type="ORF">CYME_CMQ022C</name>
</gene>
<keyword evidence="3 6" id="KW-0378">Hydrolase</keyword>
<dbReference type="GeneID" id="16996371"/>
<dbReference type="OMA" id="PNTYMNL"/>
<dbReference type="PANTHER" id="PTHR17224">
    <property type="entry name" value="PEPTIDYL-TRNA HYDROLASE"/>
    <property type="match status" value="1"/>
</dbReference>
<evidence type="ECO:0000256" key="6">
    <source>
        <dbReference type="RuleBase" id="RU000673"/>
    </source>
</evidence>
<keyword evidence="2" id="KW-0820">tRNA-binding</keyword>
<dbReference type="HOGENOM" id="CLU_062456_4_2_1"/>
<organism evidence="8 9">
    <name type="scientific">Cyanidioschyzon merolae (strain NIES-3377 / 10D)</name>
    <name type="common">Unicellular red alga</name>
    <dbReference type="NCBI Taxonomy" id="280699"/>
    <lineage>
        <taxon>Eukaryota</taxon>
        <taxon>Rhodophyta</taxon>
        <taxon>Bangiophyceae</taxon>
        <taxon>Cyanidiales</taxon>
        <taxon>Cyanidiaceae</taxon>
        <taxon>Cyanidioschyzon</taxon>
    </lineage>
</organism>
<dbReference type="GO" id="GO:0004045">
    <property type="term" value="F:peptidyl-tRNA hydrolase activity"/>
    <property type="evidence" value="ECO:0007669"/>
    <property type="project" value="UniProtKB-EC"/>
</dbReference>
<dbReference type="AlphaFoldDB" id="M1VKE6"/>
<name>M1VKE6_CYAM1</name>
<dbReference type="Pfam" id="PF01195">
    <property type="entry name" value="Pept_tRNA_hydro"/>
    <property type="match status" value="1"/>
</dbReference>
<dbReference type="SUPFAM" id="SSF53178">
    <property type="entry name" value="Peptidyl-tRNA hydrolase-like"/>
    <property type="match status" value="1"/>
</dbReference>